<dbReference type="Gramene" id="TraesWEE_scaffold_080215_01G000200.1">
    <property type="protein sequence ID" value="TraesWEE_scaffold_080215_01G000200.1"/>
    <property type="gene ID" value="TraesWEE_scaffold_080215_01G000200"/>
</dbReference>
<dbReference type="Gramene" id="TraesARI6A03G03241670.1">
    <property type="protein sequence ID" value="TraesARI6A03G03241670.1"/>
    <property type="gene ID" value="TraesARI6A03G03241670"/>
</dbReference>
<dbReference type="EnsemblPlants" id="TraesCS6A02G142700.1">
    <property type="protein sequence ID" value="TraesCS6A02G142700.1"/>
    <property type="gene ID" value="TraesCS6A02G142700"/>
</dbReference>
<dbReference type="Proteomes" id="UP000019116">
    <property type="component" value="Chromosome 6A"/>
</dbReference>
<evidence type="ECO:0000256" key="2">
    <source>
        <dbReference type="SAM" id="SignalP"/>
    </source>
</evidence>
<proteinExistence type="predicted"/>
<keyword evidence="2" id="KW-0732">Signal</keyword>
<dbReference type="Gramene" id="TraesRN6A0100308900.1">
    <property type="protein sequence ID" value="TraesRN6A0100308900.1"/>
    <property type="gene ID" value="TraesRN6A0100308900"/>
</dbReference>
<dbReference type="Gramene" id="TraesJUL6A03G03312460.1">
    <property type="protein sequence ID" value="TraesJUL6A03G03312460.1"/>
    <property type="gene ID" value="TraesJUL6A03G03312460"/>
</dbReference>
<keyword evidence="4" id="KW-1185">Reference proteome</keyword>
<dbReference type="Gramene" id="TraesNOR6A03G03317740.1">
    <property type="protein sequence ID" value="TraesNOR6A03G03317740.1"/>
    <property type="gene ID" value="TraesNOR6A03G03317740"/>
</dbReference>
<accession>A0A3B6NNX6</accession>
<dbReference type="Gramene" id="TraesJAG6A03G03280930.1">
    <property type="protein sequence ID" value="TraesJAG6A03G03280930.1"/>
    <property type="gene ID" value="TraesJAG6A03G03280930"/>
</dbReference>
<dbReference type="Gramene" id="TraesSTA6A03G03276930.1">
    <property type="protein sequence ID" value="TraesSTA6A03G03276930.1"/>
    <property type="gene ID" value="TraesSTA6A03G03276930"/>
</dbReference>
<feature type="chain" id="PRO_5043178428" description="Knottin scorpion toxin-like domain-containing protein" evidence="2">
    <location>
        <begin position="27"/>
        <end position="109"/>
    </location>
</feature>
<dbReference type="OrthoDB" id="691018at2759"/>
<evidence type="ECO:0008006" key="5">
    <source>
        <dbReference type="Google" id="ProtNLM"/>
    </source>
</evidence>
<dbReference type="Gramene" id="TraesROB_scaffold_092086_01G000100.1">
    <property type="protein sequence ID" value="TraesROB_scaffold_092086_01G000100.1"/>
    <property type="gene ID" value="TraesROB_scaffold_092086_01G000100"/>
</dbReference>
<protein>
    <recommendedName>
        <fullName evidence="5">Knottin scorpion toxin-like domain-containing protein</fullName>
    </recommendedName>
</protein>
<dbReference type="Gramene" id="TraesLAC6A03G03240970.1">
    <property type="protein sequence ID" value="TraesLAC6A03G03240970.1"/>
    <property type="gene ID" value="TraesLAC6A03G03240970"/>
</dbReference>
<dbReference type="Gramene" id="TraesSYM6A03G03227000.1">
    <property type="protein sequence ID" value="TraesSYM6A03G03227000.1"/>
    <property type="gene ID" value="TraesSYM6A03G03227000"/>
</dbReference>
<feature type="signal peptide" evidence="2">
    <location>
        <begin position="1"/>
        <end position="26"/>
    </location>
</feature>
<evidence type="ECO:0000313" key="3">
    <source>
        <dbReference type="EnsemblPlants" id="TraesCS6A02G142700.1"/>
    </source>
</evidence>
<dbReference type="Gramene" id="TraesLDM6A03G03289580.1">
    <property type="protein sequence ID" value="TraesLDM6A03G03289580.1"/>
    <property type="gene ID" value="TraesLDM6A03G03289580"/>
</dbReference>
<dbReference type="Gramene" id="TraesCLE_scaffold_082315_01G000200.1">
    <property type="protein sequence ID" value="TraesCLE_scaffold_082315_01G000200.1"/>
    <property type="gene ID" value="TraesCLE_scaffold_082315_01G000200"/>
</dbReference>
<reference evidence="3" key="1">
    <citation type="submission" date="2018-08" db="EMBL/GenBank/DDBJ databases">
        <authorList>
            <person name="Rossello M."/>
        </authorList>
    </citation>
    <scope>NUCLEOTIDE SEQUENCE [LARGE SCALE GENOMIC DNA]</scope>
    <source>
        <strain evidence="3">cv. Chinese Spring</strain>
    </source>
</reference>
<organism evidence="3">
    <name type="scientific">Triticum aestivum</name>
    <name type="common">Wheat</name>
    <dbReference type="NCBI Taxonomy" id="4565"/>
    <lineage>
        <taxon>Eukaryota</taxon>
        <taxon>Viridiplantae</taxon>
        <taxon>Streptophyta</taxon>
        <taxon>Embryophyta</taxon>
        <taxon>Tracheophyta</taxon>
        <taxon>Spermatophyta</taxon>
        <taxon>Magnoliopsida</taxon>
        <taxon>Liliopsida</taxon>
        <taxon>Poales</taxon>
        <taxon>Poaceae</taxon>
        <taxon>BOP clade</taxon>
        <taxon>Pooideae</taxon>
        <taxon>Triticodae</taxon>
        <taxon>Triticeae</taxon>
        <taxon>Triticinae</taxon>
        <taxon>Triticum</taxon>
    </lineage>
</organism>
<dbReference type="Gramene" id="TraesCS6A03G0339300.1">
    <property type="protein sequence ID" value="TraesCS6A03G0339300.1.CDS"/>
    <property type="gene ID" value="TraesCS6A03G0339300"/>
</dbReference>
<evidence type="ECO:0000256" key="1">
    <source>
        <dbReference type="SAM" id="MobiDB-lite"/>
    </source>
</evidence>
<dbReference type="Gramene" id="TraesCAD_scaffold_078625_01G000200.1">
    <property type="protein sequence ID" value="TraesCAD_scaffold_078625_01G000200.1"/>
    <property type="gene ID" value="TraesCAD_scaffold_078625_01G000200"/>
</dbReference>
<sequence>METCQRKKKQLAPLLILAMLLVASFGVTIEGKLVCDMYTPWCIGKCYKTGKCMRCCKHFGHIHGRCSLKHGMGCYCCYDPAAPSRRYHQQQTVTAPPPADHRLQSSRMT</sequence>
<dbReference type="OMA" id="GMGCYCC"/>
<name>A0A3B6NNX6_WHEAT</name>
<dbReference type="Gramene" id="TraesCS6A02G142700.1">
    <property type="protein sequence ID" value="TraesCS6A02G142700.1"/>
    <property type="gene ID" value="TraesCS6A02G142700"/>
</dbReference>
<reference evidence="3" key="2">
    <citation type="submission" date="2018-10" db="UniProtKB">
        <authorList>
            <consortium name="EnsemblPlants"/>
        </authorList>
    </citation>
    <scope>IDENTIFICATION</scope>
</reference>
<feature type="region of interest" description="Disordered" evidence="1">
    <location>
        <begin position="88"/>
        <end position="109"/>
    </location>
</feature>
<evidence type="ECO:0000313" key="4">
    <source>
        <dbReference type="Proteomes" id="UP000019116"/>
    </source>
</evidence>
<dbReference type="Gramene" id="TraesMAC6A03G03285570.1">
    <property type="protein sequence ID" value="TraesMAC6A03G03285570.1"/>
    <property type="gene ID" value="TraesMAC6A03G03285570"/>
</dbReference>
<dbReference type="AlphaFoldDB" id="A0A3B6NNX6"/>